<feature type="domain" description="Methyl-accepting transducer" evidence="11">
    <location>
        <begin position="507"/>
        <end position="743"/>
    </location>
</feature>
<evidence type="ECO:0000256" key="2">
    <source>
        <dbReference type="ARBA" id="ARBA00022475"/>
    </source>
</evidence>
<evidence type="ECO:0000259" key="12">
    <source>
        <dbReference type="PROSITE" id="PS50885"/>
    </source>
</evidence>
<name>A0A078MKR7_9PSED</name>
<dbReference type="CDD" id="cd06225">
    <property type="entry name" value="HAMP"/>
    <property type="match status" value="1"/>
</dbReference>
<comment type="subcellular location">
    <subcellularLocation>
        <location evidence="1">Cell membrane</location>
    </subcellularLocation>
</comment>
<sequence>MTISTRLMLGSCLLTILAVVLSSGITGWLALDRSTEVVGRSVENQFLAVAAGRQSSVSSQLQSHHDLLLSVANSRMTQEAIYGFVRPFVSYRYEVTPPPLEQLRQRMAAWYQEQYQPVHDQRTGGGRLAVTDWVQDIRLEGLLLQQAYMADNPHPVEQLGEMVDPQDATIYGQQHVRYQPSFREITRRYGYHDLMLVDAASHEVIYSVNKGPVFATSLTDGPFAQTALAELVRTMAHDPQAGEFSVSRFSLFAGHFDEQVVFFGVPVFHPVYSPDRPLGYLVAQLPAERFTALMTADQHWEEIGLGSTGDAYLVAPDGRLVTEPRPLLTEGDAALARLDLSAQAPEAAADIRRHSALSGRYVFNSAAVERALAGESGLGQLPNPFGTPVLMSWQPLQLGQVTYALITEQSLAESYGAVASMRSDIILSIVSAVLGMGLLAAVASWLLTRLVANPLRRLSASILGIAAQRDMTERMPERGDDEIGSMSRALNQLFETFAGLIARIRSTAEQTAGAAIHNLGISQHCRDVALAQRRALTELDAESTALQQSIREVARLVGESADRARQTDASAEQGYDSVSGVSRLIQQLAGEVTSSCDSMGQLQQAADDIVSVLDTIEGVAEQTNLLALNAAIEAARAGDQGRGFAVVADEVRRLSRSTQEATGQIQAMLDRLRSTVNDAASGLAREQDTAAQCLQGAAQAERLLVHIRDQVADITRASGEIDGAIEEECRRAQRMGEKLADIHVQAHTTAKSMTELTASAQAQQELSTEVQRAAAEFKV</sequence>
<dbReference type="EMBL" id="LK391969">
    <property type="protein sequence ID" value="CEF27077.1"/>
    <property type="molecule type" value="Genomic_DNA"/>
</dbReference>
<dbReference type="GO" id="GO:0007165">
    <property type="term" value="P:signal transduction"/>
    <property type="evidence" value="ECO:0007669"/>
    <property type="project" value="UniProtKB-KW"/>
</dbReference>
<evidence type="ECO:0000256" key="10">
    <source>
        <dbReference type="SAM" id="Phobius"/>
    </source>
</evidence>
<evidence type="ECO:0000256" key="1">
    <source>
        <dbReference type="ARBA" id="ARBA00004236"/>
    </source>
</evidence>
<feature type="transmembrane region" description="Helical" evidence="10">
    <location>
        <begin position="425"/>
        <end position="447"/>
    </location>
</feature>
<dbReference type="Gene3D" id="1.10.287.950">
    <property type="entry name" value="Methyl-accepting chemotaxis protein"/>
    <property type="match status" value="1"/>
</dbReference>
<keyword evidence="3" id="KW-0488">Methylation</keyword>
<evidence type="ECO:0000256" key="9">
    <source>
        <dbReference type="PROSITE-ProRule" id="PRU00284"/>
    </source>
</evidence>
<reference evidence="13" key="1">
    <citation type="submission" date="2014-07" db="EMBL/GenBank/DDBJ databases">
        <authorList>
            <person name="Urmite Genomes Urmite Genomes"/>
        </authorList>
    </citation>
    <scope>NUCLEOTIDE SEQUENCE</scope>
    <source>
        <strain evidence="13">12M76_air</strain>
    </source>
</reference>
<accession>A0A078MKR7</accession>
<dbReference type="EMBL" id="LM997413">
    <property type="protein sequence ID" value="CEA05321.1"/>
    <property type="molecule type" value="Genomic_DNA"/>
</dbReference>
<evidence type="ECO:0000256" key="5">
    <source>
        <dbReference type="ARBA" id="ARBA00022989"/>
    </source>
</evidence>
<keyword evidence="6 10" id="KW-0472">Membrane</keyword>
<dbReference type="Pfam" id="PF00672">
    <property type="entry name" value="HAMP"/>
    <property type="match status" value="1"/>
</dbReference>
<dbReference type="InterPro" id="IPR004089">
    <property type="entry name" value="MCPsignal_dom"/>
</dbReference>
<dbReference type="Gene3D" id="6.10.340.10">
    <property type="match status" value="1"/>
</dbReference>
<evidence type="ECO:0000313" key="13">
    <source>
        <dbReference type="EMBL" id="CEA05321.1"/>
    </source>
</evidence>
<organism evidence="13">
    <name type="scientific">Pseudomonas saudimassiliensis</name>
    <dbReference type="NCBI Taxonomy" id="1461581"/>
    <lineage>
        <taxon>Bacteria</taxon>
        <taxon>Pseudomonadati</taxon>
        <taxon>Pseudomonadota</taxon>
        <taxon>Gammaproteobacteria</taxon>
        <taxon>Pseudomonadales</taxon>
        <taxon>Pseudomonadaceae</taxon>
        <taxon>Pseudomonas</taxon>
    </lineage>
</organism>
<dbReference type="GO" id="GO:0005886">
    <property type="term" value="C:plasma membrane"/>
    <property type="evidence" value="ECO:0007669"/>
    <property type="project" value="UniProtKB-SubCell"/>
</dbReference>
<dbReference type="GO" id="GO:0006935">
    <property type="term" value="P:chemotaxis"/>
    <property type="evidence" value="ECO:0007669"/>
    <property type="project" value="UniProtKB-ARBA"/>
</dbReference>
<dbReference type="PROSITE" id="PS50111">
    <property type="entry name" value="CHEMOTAXIS_TRANSDUC_2"/>
    <property type="match status" value="1"/>
</dbReference>
<evidence type="ECO:0000256" key="6">
    <source>
        <dbReference type="ARBA" id="ARBA00023136"/>
    </source>
</evidence>
<dbReference type="Pfam" id="PF00015">
    <property type="entry name" value="MCPsignal"/>
    <property type="match status" value="1"/>
</dbReference>
<gene>
    <name evidence="13" type="ORF">BN1049_02022</name>
</gene>
<dbReference type="SMART" id="SM00283">
    <property type="entry name" value="MA"/>
    <property type="match status" value="1"/>
</dbReference>
<dbReference type="OrthoDB" id="9806704at2"/>
<protein>
    <submittedName>
        <fullName evidence="13">Methyl-accepting chemotaxis protein</fullName>
    </submittedName>
</protein>
<evidence type="ECO:0000256" key="7">
    <source>
        <dbReference type="ARBA" id="ARBA00023224"/>
    </source>
</evidence>
<dbReference type="SMART" id="SM00304">
    <property type="entry name" value="HAMP"/>
    <property type="match status" value="1"/>
</dbReference>
<keyword evidence="7 9" id="KW-0807">Transducer</keyword>
<feature type="domain" description="HAMP" evidence="12">
    <location>
        <begin position="449"/>
        <end position="502"/>
    </location>
</feature>
<dbReference type="PROSITE" id="PS50885">
    <property type="entry name" value="HAMP"/>
    <property type="match status" value="1"/>
</dbReference>
<evidence type="ECO:0000256" key="8">
    <source>
        <dbReference type="ARBA" id="ARBA00029447"/>
    </source>
</evidence>
<dbReference type="PATRIC" id="fig|1461581.3.peg.1992"/>
<dbReference type="AlphaFoldDB" id="A0A078MKR7"/>
<keyword evidence="4 10" id="KW-0812">Transmembrane</keyword>
<evidence type="ECO:0000256" key="3">
    <source>
        <dbReference type="ARBA" id="ARBA00022481"/>
    </source>
</evidence>
<dbReference type="InterPro" id="IPR003660">
    <property type="entry name" value="HAMP_dom"/>
</dbReference>
<comment type="similarity">
    <text evidence="8">Belongs to the methyl-accepting chemotaxis (MCP) protein family.</text>
</comment>
<keyword evidence="2" id="KW-1003">Cell membrane</keyword>
<evidence type="ECO:0000259" key="11">
    <source>
        <dbReference type="PROSITE" id="PS50111"/>
    </source>
</evidence>
<evidence type="ECO:0000256" key="4">
    <source>
        <dbReference type="ARBA" id="ARBA00022692"/>
    </source>
</evidence>
<keyword evidence="5 10" id="KW-1133">Transmembrane helix</keyword>
<proteinExistence type="inferred from homology"/>
<dbReference type="SUPFAM" id="SSF58104">
    <property type="entry name" value="Methyl-accepting chemotaxis protein (MCP) signaling domain"/>
    <property type="match status" value="1"/>
</dbReference>
<dbReference type="PANTHER" id="PTHR32089:SF112">
    <property type="entry name" value="LYSOZYME-LIKE PROTEIN-RELATED"/>
    <property type="match status" value="1"/>
</dbReference>
<dbReference type="PANTHER" id="PTHR32089">
    <property type="entry name" value="METHYL-ACCEPTING CHEMOTAXIS PROTEIN MCPB"/>
    <property type="match status" value="1"/>
</dbReference>